<protein>
    <recommendedName>
        <fullName evidence="3">DUF4440 domain-containing protein</fullName>
    </recommendedName>
</protein>
<sequence length="88" mass="10387">LQESTQFSHQEGEIGIHRAYWKGAIEELLKYDLQVSNEEYHMTPDYIVYNADYEIDSSKAGTMKGRFCQIWRKSNDNYLILREEYSAA</sequence>
<name>A0A3P7JBC2_STRVU</name>
<proteinExistence type="predicted"/>
<evidence type="ECO:0008006" key="3">
    <source>
        <dbReference type="Google" id="ProtNLM"/>
    </source>
</evidence>
<dbReference type="OrthoDB" id="5793381at2759"/>
<dbReference type="Gene3D" id="3.10.450.50">
    <property type="match status" value="1"/>
</dbReference>
<gene>
    <name evidence="1" type="ORF">SVUK_LOCUS13001</name>
</gene>
<reference evidence="1 2" key="1">
    <citation type="submission" date="2018-11" db="EMBL/GenBank/DDBJ databases">
        <authorList>
            <consortium name="Pathogen Informatics"/>
        </authorList>
    </citation>
    <scope>NUCLEOTIDE SEQUENCE [LARGE SCALE GENOMIC DNA]</scope>
</reference>
<dbReference type="AlphaFoldDB" id="A0A3P7JBC2"/>
<dbReference type="InterPro" id="IPR032710">
    <property type="entry name" value="NTF2-like_dom_sf"/>
</dbReference>
<dbReference type="SUPFAM" id="SSF54427">
    <property type="entry name" value="NTF2-like"/>
    <property type="match status" value="1"/>
</dbReference>
<dbReference type="Proteomes" id="UP000270094">
    <property type="component" value="Unassembled WGS sequence"/>
</dbReference>
<keyword evidence="2" id="KW-1185">Reference proteome</keyword>
<organism evidence="1 2">
    <name type="scientific">Strongylus vulgaris</name>
    <name type="common">Blood worm</name>
    <dbReference type="NCBI Taxonomy" id="40348"/>
    <lineage>
        <taxon>Eukaryota</taxon>
        <taxon>Metazoa</taxon>
        <taxon>Ecdysozoa</taxon>
        <taxon>Nematoda</taxon>
        <taxon>Chromadorea</taxon>
        <taxon>Rhabditida</taxon>
        <taxon>Rhabditina</taxon>
        <taxon>Rhabditomorpha</taxon>
        <taxon>Strongyloidea</taxon>
        <taxon>Strongylidae</taxon>
        <taxon>Strongylus</taxon>
    </lineage>
</organism>
<evidence type="ECO:0000313" key="1">
    <source>
        <dbReference type="EMBL" id="VDM78003.1"/>
    </source>
</evidence>
<evidence type="ECO:0000313" key="2">
    <source>
        <dbReference type="Proteomes" id="UP000270094"/>
    </source>
</evidence>
<dbReference type="EMBL" id="UYYB01100676">
    <property type="protein sequence ID" value="VDM78003.1"/>
    <property type="molecule type" value="Genomic_DNA"/>
</dbReference>
<feature type="non-terminal residue" evidence="1">
    <location>
        <position position="1"/>
    </location>
</feature>
<accession>A0A3P7JBC2</accession>